<dbReference type="GO" id="GO:0005737">
    <property type="term" value="C:cytoplasm"/>
    <property type="evidence" value="ECO:0007669"/>
    <property type="project" value="UniProtKB-SubCell"/>
</dbReference>
<sequence length="393" mass="44593">MMNPEKLILETPYGTRDLLPRDAAEMRHMENMLSSLFRSWGYDEVVTPTIEHLETLAPRVQEENSLFMLLGNQNKILALRNEMTTPIARLVSSRLKDAPVPLKLSYIGNVFRVEQTQMGRQCEFHQAGVELMGSERPAADAEIVSLAIASVLACGIKDFQIHMGQVDFLDGLLSYFEIDEQCQREIKSAIERHNFVLMDSLIDALPLSEQDRGMLKELPLLNGREELLRRLYDFPRNEQSRRAIDNLAEIYALLKSYGVADYVRFDLGIIRDFNYYTGMVFEGYSPGLGFPLCGGGRYDRLLTEYGHPMSATGFALGMERILLTLDRQGIQIPSVSRDVYIGYAEQSIGEAIRRAMELRQTGKIVELGLKGQSYEEAESSREARGYAALEYFQ</sequence>
<dbReference type="InterPro" id="IPR004517">
    <property type="entry name" value="HisZ"/>
</dbReference>
<dbReference type="SUPFAM" id="SSF55681">
    <property type="entry name" value="Class II aaRS and biotin synthetases"/>
    <property type="match status" value="1"/>
</dbReference>
<dbReference type="Gene3D" id="3.30.930.10">
    <property type="entry name" value="Bira Bifunctional Protein, Domain 2"/>
    <property type="match status" value="1"/>
</dbReference>
<evidence type="ECO:0000256" key="1">
    <source>
        <dbReference type="ARBA" id="ARBA00004496"/>
    </source>
</evidence>
<dbReference type="RefSeq" id="WP_185980097.1">
    <property type="nucleotide sequence ID" value="NZ_CP060204.1"/>
</dbReference>
<evidence type="ECO:0000256" key="8">
    <source>
        <dbReference type="HAMAP-Rule" id="MF_00125"/>
    </source>
</evidence>
<evidence type="ECO:0000313" key="12">
    <source>
        <dbReference type="Proteomes" id="UP000515480"/>
    </source>
</evidence>
<reference evidence="11 12" key="1">
    <citation type="submission" date="2020-07" db="EMBL/GenBank/DDBJ databases">
        <title>Complete genome and description of Selenomonas timonensis sp. nov., a new bacterium isolated from a gingivitis subject.</title>
        <authorList>
            <person name="Antezack A."/>
        </authorList>
    </citation>
    <scope>NUCLEOTIDE SEQUENCE [LARGE SCALE GENOMIC DNA]</scope>
    <source>
        <strain evidence="11 12">Marseille-Q3039</strain>
    </source>
</reference>
<keyword evidence="8" id="KW-0028">Amino-acid biosynthesis</keyword>
<dbReference type="InterPro" id="IPR004516">
    <property type="entry name" value="HisRS/HisZ"/>
</dbReference>
<dbReference type="AlphaFoldDB" id="A0A7G7VIT5"/>
<feature type="binding site" evidence="9">
    <location>
        <position position="271"/>
    </location>
    <ligand>
        <name>L-histidine</name>
        <dbReference type="ChEBI" id="CHEBI:57595"/>
    </ligand>
</feature>
<evidence type="ECO:0000256" key="7">
    <source>
        <dbReference type="ARBA" id="ARBA00025246"/>
    </source>
</evidence>
<evidence type="ECO:0000256" key="3">
    <source>
        <dbReference type="ARBA" id="ARBA00005539"/>
    </source>
</evidence>
<dbReference type="PROSITE" id="PS50862">
    <property type="entry name" value="AA_TRNA_LIGASE_II"/>
    <property type="match status" value="1"/>
</dbReference>
<evidence type="ECO:0000256" key="9">
    <source>
        <dbReference type="PIRSR" id="PIRSR001549-1"/>
    </source>
</evidence>
<evidence type="ECO:0000256" key="5">
    <source>
        <dbReference type="ARBA" id="ARBA00020397"/>
    </source>
</evidence>
<dbReference type="CDD" id="cd00773">
    <property type="entry name" value="HisRS-like_core"/>
    <property type="match status" value="1"/>
</dbReference>
<evidence type="ECO:0000259" key="10">
    <source>
        <dbReference type="PROSITE" id="PS50862"/>
    </source>
</evidence>
<dbReference type="GO" id="GO:0000105">
    <property type="term" value="P:L-histidine biosynthetic process"/>
    <property type="evidence" value="ECO:0007669"/>
    <property type="project" value="UniProtKB-UniRule"/>
</dbReference>
<dbReference type="HAMAP" id="MF_00125">
    <property type="entry name" value="HisZ"/>
    <property type="match status" value="1"/>
</dbReference>
<feature type="binding site" evidence="9">
    <location>
        <position position="130"/>
    </location>
    <ligand>
        <name>L-histidine</name>
        <dbReference type="ChEBI" id="CHEBI:57595"/>
    </ligand>
</feature>
<feature type="binding site" evidence="9">
    <location>
        <position position="126"/>
    </location>
    <ligand>
        <name>L-histidine</name>
        <dbReference type="ChEBI" id="CHEBI:57595"/>
    </ligand>
</feature>
<evidence type="ECO:0000256" key="2">
    <source>
        <dbReference type="ARBA" id="ARBA00004667"/>
    </source>
</evidence>
<comment type="subcellular location">
    <subcellularLocation>
        <location evidence="1 8">Cytoplasm</location>
    </subcellularLocation>
</comment>
<dbReference type="KEGG" id="stim:H1B31_09215"/>
<evidence type="ECO:0000256" key="6">
    <source>
        <dbReference type="ARBA" id="ARBA00022490"/>
    </source>
</evidence>
<dbReference type="PIRSF" id="PIRSF001549">
    <property type="entry name" value="His-tRNA_synth"/>
    <property type="match status" value="1"/>
</dbReference>
<dbReference type="UniPathway" id="UPA00031">
    <property type="reaction ID" value="UER00006"/>
</dbReference>
<dbReference type="PANTHER" id="PTHR43707">
    <property type="entry name" value="HISTIDYL-TRNA SYNTHETASE"/>
    <property type="match status" value="1"/>
</dbReference>
<dbReference type="GO" id="GO:0006427">
    <property type="term" value="P:histidyl-tRNA aminoacylation"/>
    <property type="evidence" value="ECO:0007669"/>
    <property type="project" value="TreeGrafter"/>
</dbReference>
<evidence type="ECO:0000313" key="11">
    <source>
        <dbReference type="EMBL" id="QNH54028.1"/>
    </source>
</evidence>
<comment type="subunit">
    <text evidence="4 8">Heteromultimer composed of HisG and HisZ subunits.</text>
</comment>
<dbReference type="Proteomes" id="UP000515480">
    <property type="component" value="Chromosome"/>
</dbReference>
<feature type="domain" description="Aminoacyl-transfer RNA synthetases class-II family profile" evidence="10">
    <location>
        <begin position="29"/>
        <end position="333"/>
    </location>
</feature>
<dbReference type="EMBL" id="CP060204">
    <property type="protein sequence ID" value="QNH54028.1"/>
    <property type="molecule type" value="Genomic_DNA"/>
</dbReference>
<feature type="binding site" evidence="9">
    <location>
        <position position="112"/>
    </location>
    <ligand>
        <name>L-histidine</name>
        <dbReference type="ChEBI" id="CHEBI:57595"/>
    </ligand>
</feature>
<accession>A0A7G7VIT5</accession>
<dbReference type="Pfam" id="PF13393">
    <property type="entry name" value="tRNA-synt_His"/>
    <property type="match status" value="1"/>
</dbReference>
<feature type="binding site" evidence="9">
    <location>
        <begin position="82"/>
        <end position="84"/>
    </location>
    <ligand>
        <name>L-histidine</name>
        <dbReference type="ChEBI" id="CHEBI:57595"/>
    </ligand>
</feature>
<comment type="similarity">
    <text evidence="3 8">Belongs to the class-II aminoacyl-tRNA synthetase family. HisZ subfamily.</text>
</comment>
<comment type="miscellaneous">
    <text evidence="8">This function is generally fulfilled by the C-terminal part of HisG, which is missing in some bacteria such as this one.</text>
</comment>
<dbReference type="InterPro" id="IPR045864">
    <property type="entry name" value="aa-tRNA-synth_II/BPL/LPL"/>
</dbReference>
<keyword evidence="8" id="KW-0368">Histidine biosynthesis</keyword>
<keyword evidence="11" id="KW-0808">Transferase</keyword>
<protein>
    <recommendedName>
        <fullName evidence="5 8">ATP phosphoribosyltransferase regulatory subunit</fullName>
    </recommendedName>
</protein>
<keyword evidence="11" id="KW-0328">Glycosyltransferase</keyword>
<dbReference type="GO" id="GO:0004821">
    <property type="term" value="F:histidine-tRNA ligase activity"/>
    <property type="evidence" value="ECO:0007669"/>
    <property type="project" value="TreeGrafter"/>
</dbReference>
<name>A0A7G7VIT5_9FIRM</name>
<comment type="function">
    <text evidence="7 8">Required for the first step of histidine biosynthesis. May allow the feedback regulation of ATP phosphoribosyltransferase activity by histidine.</text>
</comment>
<evidence type="ECO:0000256" key="4">
    <source>
        <dbReference type="ARBA" id="ARBA00011496"/>
    </source>
</evidence>
<dbReference type="PANTHER" id="PTHR43707:SF1">
    <property type="entry name" value="HISTIDINE--TRNA LIGASE, MITOCHONDRIAL-RELATED"/>
    <property type="match status" value="1"/>
</dbReference>
<feature type="binding site" evidence="9">
    <location>
        <begin position="275"/>
        <end position="276"/>
    </location>
    <ligand>
        <name>L-histidine</name>
        <dbReference type="ChEBI" id="CHEBI:57595"/>
    </ligand>
</feature>
<gene>
    <name evidence="8 11" type="primary">hisZ</name>
    <name evidence="11" type="ORF">H1B31_09215</name>
</gene>
<organism evidence="11 12">
    <name type="scientific">Selenomonas timonae</name>
    <dbReference type="NCBI Taxonomy" id="2754044"/>
    <lineage>
        <taxon>Bacteria</taxon>
        <taxon>Bacillati</taxon>
        <taxon>Bacillota</taxon>
        <taxon>Negativicutes</taxon>
        <taxon>Selenomonadales</taxon>
        <taxon>Selenomonadaceae</taxon>
        <taxon>Selenomonas</taxon>
    </lineage>
</organism>
<keyword evidence="12" id="KW-1185">Reference proteome</keyword>
<dbReference type="InterPro" id="IPR041715">
    <property type="entry name" value="HisRS-like_core"/>
</dbReference>
<comment type="pathway">
    <text evidence="2 8">Amino-acid biosynthesis; L-histidine biosynthesis; L-histidine from 5-phospho-alpha-D-ribose 1-diphosphate: step 1/9.</text>
</comment>
<dbReference type="GO" id="GO:0016757">
    <property type="term" value="F:glycosyltransferase activity"/>
    <property type="evidence" value="ECO:0007669"/>
    <property type="project" value="UniProtKB-KW"/>
</dbReference>
<dbReference type="InterPro" id="IPR006195">
    <property type="entry name" value="aa-tRNA-synth_II"/>
</dbReference>
<dbReference type="GO" id="GO:0140096">
    <property type="term" value="F:catalytic activity, acting on a protein"/>
    <property type="evidence" value="ECO:0007669"/>
    <property type="project" value="UniProtKB-ARBA"/>
</dbReference>
<keyword evidence="6 8" id="KW-0963">Cytoplasm</keyword>
<proteinExistence type="inferred from homology"/>
<dbReference type="NCBIfam" id="TIGR00443">
    <property type="entry name" value="hisZ_biosyn_reg"/>
    <property type="match status" value="1"/>
</dbReference>